<dbReference type="AlphaFoldDB" id="A0A1H1YM85"/>
<evidence type="ECO:0000313" key="3">
    <source>
        <dbReference type="Proteomes" id="UP000243904"/>
    </source>
</evidence>
<protein>
    <submittedName>
        <fullName evidence="2">Uncharacterized protein</fullName>
    </submittedName>
</protein>
<evidence type="ECO:0000256" key="1">
    <source>
        <dbReference type="SAM" id="Phobius"/>
    </source>
</evidence>
<feature type="transmembrane region" description="Helical" evidence="1">
    <location>
        <begin position="6"/>
        <end position="25"/>
    </location>
</feature>
<keyword evidence="1" id="KW-0812">Transmembrane</keyword>
<gene>
    <name evidence="2" type="ORF">SAMN05444158_4894</name>
</gene>
<keyword evidence="1" id="KW-0472">Membrane</keyword>
<dbReference type="EMBL" id="LT629750">
    <property type="protein sequence ID" value="SDT22455.1"/>
    <property type="molecule type" value="Genomic_DNA"/>
</dbReference>
<evidence type="ECO:0000313" key="2">
    <source>
        <dbReference type="EMBL" id="SDT22455.1"/>
    </source>
</evidence>
<reference evidence="3" key="1">
    <citation type="submission" date="2016-10" db="EMBL/GenBank/DDBJ databases">
        <authorList>
            <person name="Varghese N."/>
            <person name="Submissions S."/>
        </authorList>
    </citation>
    <scope>NUCLEOTIDE SEQUENCE [LARGE SCALE GENOMIC DNA]</scope>
    <source>
        <strain evidence="3">GAS369</strain>
    </source>
</reference>
<accession>A0A1H1YM85</accession>
<dbReference type="Proteomes" id="UP000243904">
    <property type="component" value="Chromosome I"/>
</dbReference>
<keyword evidence="3" id="KW-1185">Reference proteome</keyword>
<organism evidence="2 3">
    <name type="scientific">Bradyrhizobium canariense</name>
    <dbReference type="NCBI Taxonomy" id="255045"/>
    <lineage>
        <taxon>Bacteria</taxon>
        <taxon>Pseudomonadati</taxon>
        <taxon>Pseudomonadota</taxon>
        <taxon>Alphaproteobacteria</taxon>
        <taxon>Hyphomicrobiales</taxon>
        <taxon>Nitrobacteraceae</taxon>
        <taxon>Bradyrhizobium</taxon>
    </lineage>
</organism>
<sequence length="48" mass="5411">MKTSSAGFTFWRMTVLACVVAMALVGGMRDERPRGGHYGADFQWHSQY</sequence>
<keyword evidence="1" id="KW-1133">Transmembrane helix</keyword>
<proteinExistence type="predicted"/>
<name>A0A1H1YM85_9BRAD</name>